<dbReference type="EMBL" id="CP042913">
    <property type="protein sequence ID" value="QEG34220.1"/>
    <property type="molecule type" value="Genomic_DNA"/>
</dbReference>
<name>A0A5B9Q9B0_9BACT</name>
<evidence type="ECO:0000313" key="2">
    <source>
        <dbReference type="Proteomes" id="UP000323917"/>
    </source>
</evidence>
<dbReference type="RefSeq" id="WP_148072900.1">
    <property type="nucleotide sequence ID" value="NZ_CP042913.1"/>
</dbReference>
<protein>
    <submittedName>
        <fullName evidence="1">Uncharacterized protein</fullName>
    </submittedName>
</protein>
<keyword evidence="2" id="KW-1185">Reference proteome</keyword>
<evidence type="ECO:0000313" key="1">
    <source>
        <dbReference type="EMBL" id="QEG34220.1"/>
    </source>
</evidence>
<sequence>MDIRFSAFFFGRNGLLALLTLLILTGPVGLCFSQELRIETEIFADDQEEPLSKTVTLFDSNTVYDFTENPPAIAVFRPPTASHDGQFILLDLQSERRTEVSTERITGLIDKLVRWASDQKDPLLNFCADPQFEETFDKSTGMLSLTSELWNYRVATVPADDPTTLKRYREFTDWYTRLNTMMNSTPPPGPRLELNKALEKHGVVPVEIQRTVDSSSSTLRAVHLITWRLSRADRARLEEARHHLATFEKVDNAEFIAQQYETNLVRGQSE</sequence>
<dbReference type="Proteomes" id="UP000323917">
    <property type="component" value="Chromosome"/>
</dbReference>
<organism evidence="1 2">
    <name type="scientific">Bythopirellula goksoeyrii</name>
    <dbReference type="NCBI Taxonomy" id="1400387"/>
    <lineage>
        <taxon>Bacteria</taxon>
        <taxon>Pseudomonadati</taxon>
        <taxon>Planctomycetota</taxon>
        <taxon>Planctomycetia</taxon>
        <taxon>Pirellulales</taxon>
        <taxon>Lacipirellulaceae</taxon>
        <taxon>Bythopirellula</taxon>
    </lineage>
</organism>
<dbReference type="KEGG" id="bgok:Pr1d_14930"/>
<dbReference type="AlphaFoldDB" id="A0A5B9Q9B0"/>
<gene>
    <name evidence="1" type="ORF">Pr1d_14930</name>
</gene>
<dbReference type="OrthoDB" id="211725at2"/>
<reference evidence="1 2" key="1">
    <citation type="submission" date="2019-08" db="EMBL/GenBank/DDBJ databases">
        <title>Deep-cultivation of Planctomycetes and their phenomic and genomic characterization uncovers novel biology.</title>
        <authorList>
            <person name="Wiegand S."/>
            <person name="Jogler M."/>
            <person name="Boedeker C."/>
            <person name="Pinto D."/>
            <person name="Vollmers J."/>
            <person name="Rivas-Marin E."/>
            <person name="Kohn T."/>
            <person name="Peeters S.H."/>
            <person name="Heuer A."/>
            <person name="Rast P."/>
            <person name="Oberbeckmann S."/>
            <person name="Bunk B."/>
            <person name="Jeske O."/>
            <person name="Meyerdierks A."/>
            <person name="Storesund J.E."/>
            <person name="Kallscheuer N."/>
            <person name="Luecker S."/>
            <person name="Lage O.M."/>
            <person name="Pohl T."/>
            <person name="Merkel B.J."/>
            <person name="Hornburger P."/>
            <person name="Mueller R.-W."/>
            <person name="Bruemmer F."/>
            <person name="Labrenz M."/>
            <person name="Spormann A.M."/>
            <person name="Op den Camp H."/>
            <person name="Overmann J."/>
            <person name="Amann R."/>
            <person name="Jetten M.S.M."/>
            <person name="Mascher T."/>
            <person name="Medema M.H."/>
            <person name="Devos D.P."/>
            <person name="Kaster A.-K."/>
            <person name="Ovreas L."/>
            <person name="Rohde M."/>
            <person name="Galperin M.Y."/>
            <person name="Jogler C."/>
        </authorList>
    </citation>
    <scope>NUCLEOTIDE SEQUENCE [LARGE SCALE GENOMIC DNA]</scope>
    <source>
        <strain evidence="1 2">Pr1d</strain>
    </source>
</reference>
<accession>A0A5B9Q9B0</accession>
<proteinExistence type="predicted"/>